<comment type="function">
    <text evidence="9">Part of the binding-protein-dependent transport system for D-xylose. Probably responsible for the translocation of the substrate across the membrane.</text>
</comment>
<evidence type="ECO:0000256" key="10">
    <source>
        <dbReference type="ARBA" id="ARBA00035686"/>
    </source>
</evidence>
<accession>A0A1M6JLP0</accession>
<keyword evidence="6 12" id="KW-0812">Transmembrane</keyword>
<evidence type="ECO:0000256" key="11">
    <source>
        <dbReference type="SAM" id="MobiDB-lite"/>
    </source>
</evidence>
<name>A0A1M6JLP0_9ACTN</name>
<dbReference type="GO" id="GO:0005886">
    <property type="term" value="C:plasma membrane"/>
    <property type="evidence" value="ECO:0007669"/>
    <property type="project" value="UniProtKB-SubCell"/>
</dbReference>
<dbReference type="Pfam" id="PF02653">
    <property type="entry name" value="BPD_transp_2"/>
    <property type="match status" value="1"/>
</dbReference>
<feature type="transmembrane region" description="Helical" evidence="12">
    <location>
        <begin position="120"/>
        <end position="141"/>
    </location>
</feature>
<organism evidence="13 14">
    <name type="scientific">Nocardiopsis flavescens</name>
    <dbReference type="NCBI Taxonomy" id="758803"/>
    <lineage>
        <taxon>Bacteria</taxon>
        <taxon>Bacillati</taxon>
        <taxon>Actinomycetota</taxon>
        <taxon>Actinomycetes</taxon>
        <taxon>Streptosporangiales</taxon>
        <taxon>Nocardiopsidaceae</taxon>
        <taxon>Nocardiopsis</taxon>
    </lineage>
</organism>
<evidence type="ECO:0000256" key="9">
    <source>
        <dbReference type="ARBA" id="ARBA00035611"/>
    </source>
</evidence>
<evidence type="ECO:0000313" key="14">
    <source>
        <dbReference type="Proteomes" id="UP000184452"/>
    </source>
</evidence>
<evidence type="ECO:0000256" key="3">
    <source>
        <dbReference type="ARBA" id="ARBA00022475"/>
    </source>
</evidence>
<evidence type="ECO:0000256" key="8">
    <source>
        <dbReference type="ARBA" id="ARBA00023136"/>
    </source>
</evidence>
<keyword evidence="14" id="KW-1185">Reference proteome</keyword>
<dbReference type="EMBL" id="FQZK01000006">
    <property type="protein sequence ID" value="SHJ47611.1"/>
    <property type="molecule type" value="Genomic_DNA"/>
</dbReference>
<dbReference type="STRING" id="758803.SAMN05421803_106183"/>
<dbReference type="Proteomes" id="UP000184452">
    <property type="component" value="Unassembled WGS sequence"/>
</dbReference>
<dbReference type="AlphaFoldDB" id="A0A1M6JLP0"/>
<sequence length="361" mass="37689">MEGTQALRAPEPAGEGPRGERAAGPRRRPPLRRLATRPELGSVLGAVVVFAVFFAVAEPFRTASALGTVLYAGSTIGIMAVGVALLMIGGEFDLSAGVAVISSALTASMTAWWFGLNVWAGVAIALAVSLGIGFLNGWILVRTRLPSFLVTLAVFLMLQGLNVAVTRLVVDGVSTRNISDMDGFESARAVFASSFAVGGLNLRVTVVWWVLFTALATWVLLRTRVGNWVQAAGGDAEAARAMGVPVAGVKIGLFMTVGFFAWFSGMHLLFAFNTVQSGEGIGNELLYIMAAVVGGCLLTGGYGTVVGAAVGALIYGMTRQGIVYAGWDNYLVMFFVGAMLLAAVVVNGWFRAQADKGVGGP</sequence>
<evidence type="ECO:0000256" key="2">
    <source>
        <dbReference type="ARBA" id="ARBA00022448"/>
    </source>
</evidence>
<feature type="transmembrane region" description="Helical" evidence="12">
    <location>
        <begin position="190"/>
        <end position="221"/>
    </location>
</feature>
<evidence type="ECO:0000313" key="13">
    <source>
        <dbReference type="EMBL" id="SHJ47611.1"/>
    </source>
</evidence>
<keyword evidence="5 13" id="KW-0762">Sugar transport</keyword>
<gene>
    <name evidence="13" type="ORF">SAMN05421803_106183</name>
</gene>
<dbReference type="GO" id="GO:0022857">
    <property type="term" value="F:transmembrane transporter activity"/>
    <property type="evidence" value="ECO:0007669"/>
    <property type="project" value="InterPro"/>
</dbReference>
<feature type="region of interest" description="Disordered" evidence="11">
    <location>
        <begin position="1"/>
        <end position="31"/>
    </location>
</feature>
<protein>
    <recommendedName>
        <fullName evidence="10">Xylose transport system permease protein XylH</fullName>
    </recommendedName>
</protein>
<dbReference type="CDD" id="cd06579">
    <property type="entry name" value="TM_PBP1_transp_AraH_like"/>
    <property type="match status" value="1"/>
</dbReference>
<keyword evidence="3" id="KW-1003">Cell membrane</keyword>
<keyword evidence="7 12" id="KW-1133">Transmembrane helix</keyword>
<evidence type="ECO:0000256" key="1">
    <source>
        <dbReference type="ARBA" id="ARBA00004651"/>
    </source>
</evidence>
<feature type="transmembrane region" description="Helical" evidence="12">
    <location>
        <begin position="285"/>
        <end position="318"/>
    </location>
</feature>
<evidence type="ECO:0000256" key="4">
    <source>
        <dbReference type="ARBA" id="ARBA00022519"/>
    </source>
</evidence>
<dbReference type="InterPro" id="IPR001851">
    <property type="entry name" value="ABC_transp_permease"/>
</dbReference>
<evidence type="ECO:0000256" key="7">
    <source>
        <dbReference type="ARBA" id="ARBA00022989"/>
    </source>
</evidence>
<feature type="transmembrane region" description="Helical" evidence="12">
    <location>
        <begin position="148"/>
        <end position="170"/>
    </location>
</feature>
<keyword evidence="4" id="KW-0997">Cell inner membrane</keyword>
<dbReference type="PANTHER" id="PTHR32196:SF32">
    <property type="entry name" value="XYLOSE TRANSPORT SYSTEM PERMEASE PROTEIN XYLH"/>
    <property type="match status" value="1"/>
</dbReference>
<dbReference type="RefSeq" id="WP_084737205.1">
    <property type="nucleotide sequence ID" value="NZ_FQZK01000006.1"/>
</dbReference>
<keyword evidence="8 12" id="KW-0472">Membrane</keyword>
<evidence type="ECO:0000256" key="5">
    <source>
        <dbReference type="ARBA" id="ARBA00022597"/>
    </source>
</evidence>
<feature type="transmembrane region" description="Helical" evidence="12">
    <location>
        <begin position="69"/>
        <end position="87"/>
    </location>
</feature>
<comment type="subcellular location">
    <subcellularLocation>
        <location evidence="1">Cell membrane</location>
        <topology evidence="1">Multi-pass membrane protein</topology>
    </subcellularLocation>
</comment>
<reference evidence="13 14" key="1">
    <citation type="submission" date="2016-11" db="EMBL/GenBank/DDBJ databases">
        <authorList>
            <person name="Jaros S."/>
            <person name="Januszkiewicz K."/>
            <person name="Wedrychowicz H."/>
        </authorList>
    </citation>
    <scope>NUCLEOTIDE SEQUENCE [LARGE SCALE GENOMIC DNA]</scope>
    <source>
        <strain evidence="13 14">CGMCC 4.5723</strain>
    </source>
</reference>
<proteinExistence type="predicted"/>
<feature type="transmembrane region" description="Helical" evidence="12">
    <location>
        <begin position="94"/>
        <end position="114"/>
    </location>
</feature>
<evidence type="ECO:0000256" key="12">
    <source>
        <dbReference type="SAM" id="Phobius"/>
    </source>
</evidence>
<feature type="transmembrane region" description="Helical" evidence="12">
    <location>
        <begin position="330"/>
        <end position="350"/>
    </location>
</feature>
<feature type="transmembrane region" description="Helical" evidence="12">
    <location>
        <begin position="40"/>
        <end position="57"/>
    </location>
</feature>
<keyword evidence="2" id="KW-0813">Transport</keyword>
<evidence type="ECO:0000256" key="6">
    <source>
        <dbReference type="ARBA" id="ARBA00022692"/>
    </source>
</evidence>
<dbReference type="PANTHER" id="PTHR32196">
    <property type="entry name" value="ABC TRANSPORTER PERMEASE PROTEIN YPHD-RELATED-RELATED"/>
    <property type="match status" value="1"/>
</dbReference>
<dbReference type="OrthoDB" id="6844941at2"/>
<feature type="transmembrane region" description="Helical" evidence="12">
    <location>
        <begin position="242"/>
        <end position="265"/>
    </location>
</feature>